<dbReference type="InterPro" id="IPR032466">
    <property type="entry name" value="Metal_Hydrolase"/>
</dbReference>
<comment type="caution">
    <text evidence="1">The sequence shown here is derived from an EMBL/GenBank/DDBJ whole genome shotgun (WGS) entry which is preliminary data.</text>
</comment>
<reference evidence="1 2" key="1">
    <citation type="submission" date="2017-05" db="EMBL/GenBank/DDBJ databases">
        <title>The genome sequence of Geobacillus thermocatenulatus DSM 730.</title>
        <authorList>
            <person name="Ramaloko W.T."/>
            <person name="Koen N."/>
            <person name="Polliack S."/>
            <person name="Aliyu H."/>
            <person name="Lebre P."/>
            <person name="Mohr T."/>
            <person name="Oswald F."/>
            <person name="Zwick M."/>
            <person name="Neumann A."/>
            <person name="Syldatk C."/>
            <person name="Cowan D."/>
            <person name="De Maayer P."/>
        </authorList>
    </citation>
    <scope>NUCLEOTIDE SEQUENCE [LARGE SCALE GENOMIC DNA]</scope>
    <source>
        <strain evidence="1 2">BGSC 93A1</strain>
    </source>
</reference>
<name>A0A226Q506_9BACL</name>
<gene>
    <name evidence="1" type="ORF">B9L19_14870</name>
</gene>
<dbReference type="SUPFAM" id="SSF51556">
    <property type="entry name" value="Metallo-dependent hydrolases"/>
    <property type="match status" value="1"/>
</dbReference>
<dbReference type="Pfam" id="PF19799">
    <property type="entry name" value="DUF6282"/>
    <property type="match status" value="1"/>
</dbReference>
<dbReference type="KEGG" id="gtm:GT3921_15970"/>
<sequence length="301" mass="33636">MYEELLKDAYDLHVHTGPDVLPRKLDDFEMAARLQRLGMKGYGIKSHYFCTAERAALVNRQFPGFQAVGAICLNNTVGGLNAVAVEMAARDGAKIVWMPTFDAANEQEHFINSPPAKLPHWAKLRLEFEAQGKALPTIRILDENHRLKKEVYDCLEVMAKYDLILATGHVGKQEIYELVKEARAVGVRKIVITHPNFPSIALSKEEQKELAEMGAIMEHCFTTPASGKTTWESVFAEIRYVGPEHCILSTDLGQPSNVYPDEGLLEFVRQLIEQGGFAPDEVKRMTVINTAILVEEVASKV</sequence>
<evidence type="ECO:0000313" key="1">
    <source>
        <dbReference type="EMBL" id="OXB86770.1"/>
    </source>
</evidence>
<organism evidence="1 2">
    <name type="scientific">Geobacillus thermocatenulatus</name>
    <dbReference type="NCBI Taxonomy" id="33938"/>
    <lineage>
        <taxon>Bacteria</taxon>
        <taxon>Bacillati</taxon>
        <taxon>Bacillota</taxon>
        <taxon>Bacilli</taxon>
        <taxon>Bacillales</taxon>
        <taxon>Anoxybacillaceae</taxon>
        <taxon>Geobacillus</taxon>
        <taxon>Geobacillus thermoleovorans group</taxon>
    </lineage>
</organism>
<dbReference type="Gene3D" id="3.20.20.140">
    <property type="entry name" value="Metal-dependent hydrolases"/>
    <property type="match status" value="1"/>
</dbReference>
<proteinExistence type="predicted"/>
<keyword evidence="2" id="KW-1185">Reference proteome</keyword>
<dbReference type="Proteomes" id="UP000198378">
    <property type="component" value="Unassembled WGS sequence"/>
</dbReference>
<dbReference type="InterPro" id="IPR046249">
    <property type="entry name" value="DUF6282"/>
</dbReference>
<dbReference type="PIRSF" id="PIRSF021898">
    <property type="entry name" value="UCP021898"/>
    <property type="match status" value="1"/>
</dbReference>
<dbReference type="RefSeq" id="WP_025950996.1">
    <property type="nucleotide sequence ID" value="NZ_CP018058.1"/>
</dbReference>
<evidence type="ECO:0000313" key="2">
    <source>
        <dbReference type="Proteomes" id="UP000198378"/>
    </source>
</evidence>
<dbReference type="EMBL" id="NEWK01000002">
    <property type="protein sequence ID" value="OXB86770.1"/>
    <property type="molecule type" value="Genomic_DNA"/>
</dbReference>
<accession>A0A226Q506</accession>
<dbReference type="InterPro" id="IPR016797">
    <property type="entry name" value="UCP021898"/>
</dbReference>
<dbReference type="AlphaFoldDB" id="A0A226Q506"/>
<protein>
    <submittedName>
        <fullName evidence="1">Cytosolic protein</fullName>
    </submittedName>
</protein>